<accession>A0AAW2ZD28</accession>
<proteinExistence type="predicted"/>
<reference evidence="1 2" key="1">
    <citation type="submission" date="2024-03" db="EMBL/GenBank/DDBJ databases">
        <title>The Acrasis kona genome and developmental transcriptomes reveal deep origins of eukaryotic multicellular pathways.</title>
        <authorList>
            <person name="Sheikh S."/>
            <person name="Fu C.-J."/>
            <person name="Brown M.W."/>
            <person name="Baldauf S.L."/>
        </authorList>
    </citation>
    <scope>NUCLEOTIDE SEQUENCE [LARGE SCALE GENOMIC DNA]</scope>
    <source>
        <strain evidence="1 2">ATCC MYA-3509</strain>
    </source>
</reference>
<evidence type="ECO:0000313" key="1">
    <source>
        <dbReference type="EMBL" id="KAL0487817.1"/>
    </source>
</evidence>
<organism evidence="1 2">
    <name type="scientific">Acrasis kona</name>
    <dbReference type="NCBI Taxonomy" id="1008807"/>
    <lineage>
        <taxon>Eukaryota</taxon>
        <taxon>Discoba</taxon>
        <taxon>Heterolobosea</taxon>
        <taxon>Tetramitia</taxon>
        <taxon>Eutetramitia</taxon>
        <taxon>Acrasidae</taxon>
        <taxon>Acrasis</taxon>
    </lineage>
</organism>
<dbReference type="AlphaFoldDB" id="A0AAW2ZD28"/>
<name>A0AAW2ZD28_9EUKA</name>
<sequence>MSKRPRDDPELPTKKQRRYSIFCSISEDVVNHISHFLDGKTILSALLCSKYVYEAILRNEPDSLKCVRLLQQATKGFSQPNQAEDCEEMIQRTYSRLTGALRMLEIEHQSPFECICYINEEFSGSSSLYTAYKVAEDIFLVVNSNEGFNSRNSASEYSTTVNLVSFCKVVESEMIFQNDHFYQGDHIDGNSEFFYKERVKDLIKYLKVDYDEYGFINKIFQLSGYGDSYVTECEDHDQDYGDRVWITHDPFVTRSQPKCILRGEARLGYQEFMKPMAQVEELLQRFKSLVFGCRRTAIITMMKLINFILCDMVITGKLKIAFDAHDIEEFDVFKKHVTKASGFNILFHTGKYSNATLTKGTCTFKLNDGKNVLVTVTYSSTYRYHSKNDKELSIEYNGYTEQMMAKGLGLSDWSSKKIRKFIVACLRHCLPLAQPSQLDAYVRSQND</sequence>
<dbReference type="EMBL" id="JAOPGA020001375">
    <property type="protein sequence ID" value="KAL0487817.1"/>
    <property type="molecule type" value="Genomic_DNA"/>
</dbReference>
<evidence type="ECO:0000313" key="2">
    <source>
        <dbReference type="Proteomes" id="UP001431209"/>
    </source>
</evidence>
<comment type="caution">
    <text evidence="1">The sequence shown here is derived from an EMBL/GenBank/DDBJ whole genome shotgun (WGS) entry which is preliminary data.</text>
</comment>
<protein>
    <submittedName>
        <fullName evidence="1">Uncharacterized protein</fullName>
    </submittedName>
</protein>
<gene>
    <name evidence="1" type="ORF">AKO1_002578</name>
</gene>
<dbReference type="Proteomes" id="UP001431209">
    <property type="component" value="Unassembled WGS sequence"/>
</dbReference>
<keyword evidence="2" id="KW-1185">Reference proteome</keyword>